<gene>
    <name evidence="1" type="ORF">APZ42_005767</name>
</gene>
<evidence type="ECO:0000313" key="2">
    <source>
        <dbReference type="Proteomes" id="UP000076858"/>
    </source>
</evidence>
<reference evidence="1 2" key="1">
    <citation type="submission" date="2016-03" db="EMBL/GenBank/DDBJ databases">
        <title>EvidentialGene: Evidence-directed Construction of Genes on Genomes.</title>
        <authorList>
            <person name="Gilbert D.G."/>
            <person name="Choi J.-H."/>
            <person name="Mockaitis K."/>
            <person name="Colbourne J."/>
            <person name="Pfrender M."/>
        </authorList>
    </citation>
    <scope>NUCLEOTIDE SEQUENCE [LARGE SCALE GENOMIC DNA]</scope>
    <source>
        <strain evidence="1 2">Xinb3</strain>
        <tissue evidence="1">Complete organism</tissue>
    </source>
</reference>
<dbReference type="AlphaFoldDB" id="A0A162D4L8"/>
<name>A0A162D4L8_9CRUS</name>
<comment type="caution">
    <text evidence="1">The sequence shown here is derived from an EMBL/GenBank/DDBJ whole genome shotgun (WGS) entry which is preliminary data.</text>
</comment>
<protein>
    <submittedName>
        <fullName evidence="1">Uncharacterized protein</fullName>
    </submittedName>
</protein>
<sequence length="70" mass="7867">NNKFKEPSLKGNSIETQKNNCSIIITGSFVIHFLNLDLFTKSFPLNLTSLRPKNLIRLPLPDTSLKNGKP</sequence>
<organism evidence="1 2">
    <name type="scientific">Daphnia magna</name>
    <dbReference type="NCBI Taxonomy" id="35525"/>
    <lineage>
        <taxon>Eukaryota</taxon>
        <taxon>Metazoa</taxon>
        <taxon>Ecdysozoa</taxon>
        <taxon>Arthropoda</taxon>
        <taxon>Crustacea</taxon>
        <taxon>Branchiopoda</taxon>
        <taxon>Diplostraca</taxon>
        <taxon>Cladocera</taxon>
        <taxon>Anomopoda</taxon>
        <taxon>Daphniidae</taxon>
        <taxon>Daphnia</taxon>
    </lineage>
</organism>
<accession>A0A162D4L8</accession>
<dbReference type="EMBL" id="LRGB01016133">
    <property type="protein sequence ID" value="KZR98694.1"/>
    <property type="molecule type" value="Genomic_DNA"/>
</dbReference>
<proteinExistence type="predicted"/>
<dbReference type="Proteomes" id="UP000076858">
    <property type="component" value="Unassembled WGS sequence"/>
</dbReference>
<feature type="non-terminal residue" evidence="1">
    <location>
        <position position="1"/>
    </location>
</feature>
<evidence type="ECO:0000313" key="1">
    <source>
        <dbReference type="EMBL" id="KZR98694.1"/>
    </source>
</evidence>
<keyword evidence="2" id="KW-1185">Reference proteome</keyword>